<keyword evidence="2" id="KW-1185">Reference proteome</keyword>
<evidence type="ECO:0000313" key="2">
    <source>
        <dbReference type="Proteomes" id="UP000076842"/>
    </source>
</evidence>
<dbReference type="AlphaFoldDB" id="A0A165E5Y4"/>
<reference evidence="1 2" key="1">
    <citation type="journal article" date="2016" name="Mol. Biol. Evol.">
        <title>Comparative Genomics of Early-Diverging Mushroom-Forming Fungi Provides Insights into the Origins of Lignocellulose Decay Capabilities.</title>
        <authorList>
            <person name="Nagy L.G."/>
            <person name="Riley R."/>
            <person name="Tritt A."/>
            <person name="Adam C."/>
            <person name="Daum C."/>
            <person name="Floudas D."/>
            <person name="Sun H."/>
            <person name="Yadav J.S."/>
            <person name="Pangilinan J."/>
            <person name="Larsson K.H."/>
            <person name="Matsuura K."/>
            <person name="Barry K."/>
            <person name="Labutti K."/>
            <person name="Kuo R."/>
            <person name="Ohm R.A."/>
            <person name="Bhattacharya S.S."/>
            <person name="Shirouzu T."/>
            <person name="Yoshinaga Y."/>
            <person name="Martin F.M."/>
            <person name="Grigoriev I.V."/>
            <person name="Hibbett D.S."/>
        </authorList>
    </citation>
    <scope>NUCLEOTIDE SEQUENCE [LARGE SCALE GENOMIC DNA]</scope>
    <source>
        <strain evidence="1 2">HHB12733</strain>
    </source>
</reference>
<name>A0A165E5Y4_9BASI</name>
<evidence type="ECO:0000313" key="1">
    <source>
        <dbReference type="EMBL" id="KZT54166.1"/>
    </source>
</evidence>
<dbReference type="Proteomes" id="UP000076842">
    <property type="component" value="Unassembled WGS sequence"/>
</dbReference>
<protein>
    <submittedName>
        <fullName evidence="1">Uncharacterized protein</fullName>
    </submittedName>
</protein>
<proteinExistence type="predicted"/>
<dbReference type="InParanoid" id="A0A165E5Y4"/>
<gene>
    <name evidence="1" type="ORF">CALCODRAFT_500188</name>
</gene>
<dbReference type="EMBL" id="KV424020">
    <property type="protein sequence ID" value="KZT54166.1"/>
    <property type="molecule type" value="Genomic_DNA"/>
</dbReference>
<sequence>MVAWDREGDKRDFECATASILHVVVCKNHSSGKVEELGTARLSLSDWLKATDATPVTATSGNQGKAVIKVKLFITAHTAVSPETDDGASAMDQAVQTAKAGAQAMSSIPGLSIVGGAGDRANALETSAMNTINVWQPLLDNLDWFVKAMDVVSEVLPPALVRPNYSHISARCTRMPKWLGLCSRPHTRCSTPSNSGISSFSDW</sequence>
<accession>A0A165E5Y4</accession>
<organism evidence="1 2">
    <name type="scientific">Calocera cornea HHB12733</name>
    <dbReference type="NCBI Taxonomy" id="1353952"/>
    <lineage>
        <taxon>Eukaryota</taxon>
        <taxon>Fungi</taxon>
        <taxon>Dikarya</taxon>
        <taxon>Basidiomycota</taxon>
        <taxon>Agaricomycotina</taxon>
        <taxon>Dacrymycetes</taxon>
        <taxon>Dacrymycetales</taxon>
        <taxon>Dacrymycetaceae</taxon>
        <taxon>Calocera</taxon>
    </lineage>
</organism>